<comment type="similarity">
    <text evidence="1">Belongs to the UPF0065 (bug) family.</text>
</comment>
<dbReference type="CDD" id="cd07012">
    <property type="entry name" value="PBP2_Bug_TTT"/>
    <property type="match status" value="1"/>
</dbReference>
<dbReference type="EMBL" id="AAYA01000008">
    <property type="protein sequence ID" value="EBA07759.1"/>
    <property type="molecule type" value="Genomic_DNA"/>
</dbReference>
<dbReference type="PANTHER" id="PTHR42928:SF5">
    <property type="entry name" value="BLR1237 PROTEIN"/>
    <property type="match status" value="1"/>
</dbReference>
<evidence type="ECO:0000256" key="2">
    <source>
        <dbReference type="SAM" id="SignalP"/>
    </source>
</evidence>
<dbReference type="Gene3D" id="3.40.190.150">
    <property type="entry name" value="Bordetella uptake gene, domain 1"/>
    <property type="match status" value="1"/>
</dbReference>
<dbReference type="InterPro" id="IPR042100">
    <property type="entry name" value="Bug_dom1"/>
</dbReference>
<proteinExistence type="inferred from homology"/>
<keyword evidence="4" id="KW-1185">Reference proteome</keyword>
<dbReference type="InterPro" id="IPR005064">
    <property type="entry name" value="BUG"/>
</dbReference>
<dbReference type="Gene3D" id="3.40.190.10">
    <property type="entry name" value="Periplasmic binding protein-like II"/>
    <property type="match status" value="1"/>
</dbReference>
<sequence length="327" mass="34392">MDMKTKLITAGLLTALQAGIALPAAAQEFPCSTLRWVVPYSAGGGLDWATRLLTDGVSENLGGVSIVVDNRPGATGAVGGKEVVKADADGCTIMGITNSMVVNQAIKGPEAVGFDLTTDFDPVVALATTPYFITANADLGVTNLPELIEKAKETPNEIPYSTSGNTSLQALTYGLLKTQAGIEMIEIPYKGGGEMFADFLSGRVPLFLAYPYEVADYVEEGKVNYLAVTSAERHPLLPDVPTVAETLEGYEVTQTYGVVVPAGAPEDVVAMIHDAIVATLTTEDIADKLQSETSFVVEAGSSEEYGEMISNNVNKFQSVAKGLGLID</sequence>
<keyword evidence="2" id="KW-0732">Signal</keyword>
<evidence type="ECO:0000313" key="3">
    <source>
        <dbReference type="EMBL" id="EBA07759.1"/>
    </source>
</evidence>
<name>A3K5F8_SAGS3</name>
<dbReference type="Pfam" id="PF03401">
    <property type="entry name" value="TctC"/>
    <property type="match status" value="1"/>
</dbReference>
<organism evidence="3 4">
    <name type="scientific">Sagittula stellata (strain ATCC 700073 / DSM 11524 / E-37)</name>
    <dbReference type="NCBI Taxonomy" id="388399"/>
    <lineage>
        <taxon>Bacteria</taxon>
        <taxon>Pseudomonadati</taxon>
        <taxon>Pseudomonadota</taxon>
        <taxon>Alphaproteobacteria</taxon>
        <taxon>Rhodobacterales</taxon>
        <taxon>Roseobacteraceae</taxon>
        <taxon>Sagittula</taxon>
    </lineage>
</organism>
<comment type="caution">
    <text evidence="3">The sequence shown here is derived from an EMBL/GenBank/DDBJ whole genome shotgun (WGS) entry which is preliminary data.</text>
</comment>
<reference evidence="3 4" key="1">
    <citation type="submission" date="2006-06" db="EMBL/GenBank/DDBJ databases">
        <authorList>
            <person name="Moran M.A."/>
            <person name="Ferriera S."/>
            <person name="Johnson J."/>
            <person name="Kravitz S."/>
            <person name="Beeson K."/>
            <person name="Sutton G."/>
            <person name="Rogers Y.-H."/>
            <person name="Friedman R."/>
            <person name="Frazier M."/>
            <person name="Venter J.C."/>
        </authorList>
    </citation>
    <scope>NUCLEOTIDE SEQUENCE [LARGE SCALE GENOMIC DNA]</scope>
    <source>
        <strain evidence="3 4">E-37</strain>
    </source>
</reference>
<feature type="signal peptide" evidence="2">
    <location>
        <begin position="1"/>
        <end position="26"/>
    </location>
</feature>
<dbReference type="PANTHER" id="PTHR42928">
    <property type="entry name" value="TRICARBOXYLATE-BINDING PROTEIN"/>
    <property type="match status" value="1"/>
</dbReference>
<gene>
    <name evidence="3" type="ORF">SSE37_14273</name>
</gene>
<dbReference type="OrthoDB" id="9780943at2"/>
<dbReference type="SUPFAM" id="SSF53850">
    <property type="entry name" value="Periplasmic binding protein-like II"/>
    <property type="match status" value="1"/>
</dbReference>
<accession>A3K5F8</accession>
<dbReference type="eggNOG" id="COG3181">
    <property type="taxonomic scope" value="Bacteria"/>
</dbReference>
<evidence type="ECO:0008006" key="5">
    <source>
        <dbReference type="Google" id="ProtNLM"/>
    </source>
</evidence>
<evidence type="ECO:0000256" key="1">
    <source>
        <dbReference type="ARBA" id="ARBA00006987"/>
    </source>
</evidence>
<dbReference type="RefSeq" id="WP_005860249.1">
    <property type="nucleotide sequence ID" value="NZ_AAYA01000008.1"/>
</dbReference>
<dbReference type="PIRSF" id="PIRSF017082">
    <property type="entry name" value="YflP"/>
    <property type="match status" value="1"/>
</dbReference>
<evidence type="ECO:0000313" key="4">
    <source>
        <dbReference type="Proteomes" id="UP000005713"/>
    </source>
</evidence>
<protein>
    <recommendedName>
        <fullName evidence="5">Tripartite tricarboxylate transporter substrate binding protein</fullName>
    </recommendedName>
</protein>
<dbReference type="AlphaFoldDB" id="A3K5F8"/>
<dbReference type="Proteomes" id="UP000005713">
    <property type="component" value="Unassembled WGS sequence"/>
</dbReference>
<feature type="chain" id="PRO_5002654890" description="Tripartite tricarboxylate transporter substrate binding protein" evidence="2">
    <location>
        <begin position="27"/>
        <end position="327"/>
    </location>
</feature>